<dbReference type="Pfam" id="PF24035">
    <property type="entry name" value="DUF7344"/>
    <property type="match status" value="1"/>
</dbReference>
<comment type="caution">
    <text evidence="3">The sequence shown here is derived from an EMBL/GenBank/DDBJ whole genome shotgun (WGS) entry which is preliminary data.</text>
</comment>
<dbReference type="Proteomes" id="UP001501729">
    <property type="component" value="Unassembled WGS sequence"/>
</dbReference>
<organism evidence="3 4">
    <name type="scientific">Haladaptatus pallidirubidus</name>
    <dbReference type="NCBI Taxonomy" id="1008152"/>
    <lineage>
        <taxon>Archaea</taxon>
        <taxon>Methanobacteriati</taxon>
        <taxon>Methanobacteriota</taxon>
        <taxon>Stenosarchaea group</taxon>
        <taxon>Halobacteria</taxon>
        <taxon>Halobacteriales</taxon>
        <taxon>Haladaptataceae</taxon>
        <taxon>Haladaptatus</taxon>
    </lineage>
</organism>
<reference evidence="3 4" key="1">
    <citation type="journal article" date="2019" name="Int. J. Syst. Evol. Microbiol.">
        <title>The Global Catalogue of Microorganisms (GCM) 10K type strain sequencing project: providing services to taxonomists for standard genome sequencing and annotation.</title>
        <authorList>
            <consortium name="The Broad Institute Genomics Platform"/>
            <consortium name="The Broad Institute Genome Sequencing Center for Infectious Disease"/>
            <person name="Wu L."/>
            <person name="Ma J."/>
        </authorList>
    </citation>
    <scope>NUCLEOTIDE SEQUENCE [LARGE SCALE GENOMIC DNA]</scope>
    <source>
        <strain evidence="3 4">JCM 17504</strain>
    </source>
</reference>
<feature type="domain" description="DUF7344" evidence="2">
    <location>
        <begin position="63"/>
        <end position="98"/>
    </location>
</feature>
<keyword evidence="4" id="KW-1185">Reference proteome</keyword>
<proteinExistence type="predicted"/>
<dbReference type="RefSeq" id="WP_227773460.1">
    <property type="nucleotide sequence ID" value="NZ_BAABKX010000018.1"/>
</dbReference>
<dbReference type="EMBL" id="BAABKX010000018">
    <property type="protein sequence ID" value="GAA5060055.1"/>
    <property type="molecule type" value="Genomic_DNA"/>
</dbReference>
<name>A0AAV3UN94_9EURY</name>
<evidence type="ECO:0000313" key="4">
    <source>
        <dbReference type="Proteomes" id="UP001501729"/>
    </source>
</evidence>
<dbReference type="AlphaFoldDB" id="A0AAV3UN94"/>
<dbReference type="InterPro" id="IPR055768">
    <property type="entry name" value="DUF7344"/>
</dbReference>
<protein>
    <recommendedName>
        <fullName evidence="2">DUF7344 domain-containing protein</fullName>
    </recommendedName>
</protein>
<accession>A0AAV3UN94</accession>
<sequence>MNSDVRDHETTGSVSTDDPLSHASLDTVLNSLANSYRRRLLFALLEHNPQDDDSQIPADIEYENEDLESLKICMTHTHLPKLDDTGFIKWNRETNTVQKGPRFDEIQPLLKLMHNHADELPDKWL</sequence>
<feature type="compositionally biased region" description="Basic and acidic residues" evidence="1">
    <location>
        <begin position="1"/>
        <end position="10"/>
    </location>
</feature>
<evidence type="ECO:0000259" key="2">
    <source>
        <dbReference type="Pfam" id="PF24035"/>
    </source>
</evidence>
<feature type="region of interest" description="Disordered" evidence="1">
    <location>
        <begin position="1"/>
        <end position="22"/>
    </location>
</feature>
<gene>
    <name evidence="3" type="ORF">GCM10025751_44770</name>
</gene>
<dbReference type="GeneID" id="68613658"/>
<evidence type="ECO:0000256" key="1">
    <source>
        <dbReference type="SAM" id="MobiDB-lite"/>
    </source>
</evidence>
<evidence type="ECO:0000313" key="3">
    <source>
        <dbReference type="EMBL" id="GAA5060055.1"/>
    </source>
</evidence>